<accession>A0ABU7AG06</accession>
<comment type="caution">
    <text evidence="2">The sequence shown here is derived from an EMBL/GenBank/DDBJ whole genome shotgun (WGS) entry which is preliminary data.</text>
</comment>
<feature type="region of interest" description="Disordered" evidence="1">
    <location>
        <begin position="1"/>
        <end position="45"/>
    </location>
</feature>
<keyword evidence="3" id="KW-1185">Reference proteome</keyword>
<evidence type="ECO:0000313" key="2">
    <source>
        <dbReference type="EMBL" id="MED6236699.1"/>
    </source>
</evidence>
<protein>
    <submittedName>
        <fullName evidence="2">Uncharacterized protein</fullName>
    </submittedName>
</protein>
<feature type="compositionally biased region" description="Basic and acidic residues" evidence="1">
    <location>
        <begin position="36"/>
        <end position="45"/>
    </location>
</feature>
<dbReference type="Pfam" id="PF15964">
    <property type="entry name" value="CCCAP"/>
    <property type="match status" value="1"/>
</dbReference>
<proteinExistence type="predicted"/>
<organism evidence="2 3">
    <name type="scientific">Ataeniobius toweri</name>
    <dbReference type="NCBI Taxonomy" id="208326"/>
    <lineage>
        <taxon>Eukaryota</taxon>
        <taxon>Metazoa</taxon>
        <taxon>Chordata</taxon>
        <taxon>Craniata</taxon>
        <taxon>Vertebrata</taxon>
        <taxon>Euteleostomi</taxon>
        <taxon>Actinopterygii</taxon>
        <taxon>Neopterygii</taxon>
        <taxon>Teleostei</taxon>
        <taxon>Neoteleostei</taxon>
        <taxon>Acanthomorphata</taxon>
        <taxon>Ovalentaria</taxon>
        <taxon>Atherinomorphae</taxon>
        <taxon>Cyprinodontiformes</taxon>
        <taxon>Goodeidae</taxon>
        <taxon>Ataeniobius</taxon>
    </lineage>
</organism>
<feature type="compositionally biased region" description="Basic and acidic residues" evidence="1">
    <location>
        <begin position="217"/>
        <end position="230"/>
    </location>
</feature>
<dbReference type="Proteomes" id="UP001345963">
    <property type="component" value="Unassembled WGS sequence"/>
</dbReference>
<dbReference type="PANTHER" id="PTHR34343:SF1">
    <property type="entry name" value="SEROLOGICALLY DEFINED COLON CANCER ANTIGEN 8"/>
    <property type="match status" value="1"/>
</dbReference>
<gene>
    <name evidence="2" type="ORF">ATANTOWER_012977</name>
</gene>
<evidence type="ECO:0000313" key="3">
    <source>
        <dbReference type="Proteomes" id="UP001345963"/>
    </source>
</evidence>
<feature type="region of interest" description="Disordered" evidence="1">
    <location>
        <begin position="206"/>
        <end position="230"/>
    </location>
</feature>
<dbReference type="PANTHER" id="PTHR34343">
    <property type="entry name" value="SEROLOGICALLY DEFINED COLON CANCER ANTIGEN 8"/>
    <property type="match status" value="1"/>
</dbReference>
<sequence>MTEAKEEGRVEARKQKEELAQTASSLSQRVAELEGQLDRAHRDRSSLTNQLEDTLSKLTYQEQDNAKVCMDLRYQLSNANLKKEEAERELRELKAKMSREKEKASQEVESLSSELVCCRQHLEVAQRVGSQWQTKALSLEEQLANAQHQLHLTRCRHARWGSHGGWCAALCSRIGSSASCELDSPGSVLIPSTLFTSLRMYAHIRSSPGPSPAEGFTKFDPKGRPEKRPA</sequence>
<name>A0ABU7AG06_9TELE</name>
<feature type="compositionally biased region" description="Basic and acidic residues" evidence="1">
    <location>
        <begin position="1"/>
        <end position="19"/>
    </location>
</feature>
<reference evidence="2 3" key="1">
    <citation type="submission" date="2021-07" db="EMBL/GenBank/DDBJ databases">
        <authorList>
            <person name="Palmer J.M."/>
        </authorList>
    </citation>
    <scope>NUCLEOTIDE SEQUENCE [LARGE SCALE GENOMIC DNA]</scope>
    <source>
        <strain evidence="2 3">AT_MEX2019</strain>
        <tissue evidence="2">Muscle</tissue>
    </source>
</reference>
<dbReference type="EMBL" id="JAHUTI010012573">
    <property type="protein sequence ID" value="MED6236699.1"/>
    <property type="molecule type" value="Genomic_DNA"/>
</dbReference>
<dbReference type="InterPro" id="IPR031887">
    <property type="entry name" value="SDCCAG8"/>
</dbReference>
<evidence type="ECO:0000256" key="1">
    <source>
        <dbReference type="SAM" id="MobiDB-lite"/>
    </source>
</evidence>